<feature type="signal peptide" evidence="1">
    <location>
        <begin position="1"/>
        <end position="27"/>
    </location>
</feature>
<dbReference type="Pfam" id="PF06082">
    <property type="entry name" value="YjbH"/>
    <property type="match status" value="1"/>
</dbReference>
<keyword evidence="1" id="KW-0732">Signal</keyword>
<gene>
    <name evidence="2" type="ORF">SAMN04488094_101810</name>
</gene>
<accession>A0A1I1ENA5</accession>
<organism evidence="2 3">
    <name type="scientific">Tropicimonas isoalkanivorans</name>
    <dbReference type="NCBI Taxonomy" id="441112"/>
    <lineage>
        <taxon>Bacteria</taxon>
        <taxon>Pseudomonadati</taxon>
        <taxon>Pseudomonadota</taxon>
        <taxon>Alphaproteobacteria</taxon>
        <taxon>Rhodobacterales</taxon>
        <taxon>Roseobacteraceae</taxon>
        <taxon>Tropicimonas</taxon>
    </lineage>
</organism>
<dbReference type="EMBL" id="FOLG01000001">
    <property type="protein sequence ID" value="SFB86400.1"/>
    <property type="molecule type" value="Genomic_DNA"/>
</dbReference>
<evidence type="ECO:0000256" key="1">
    <source>
        <dbReference type="SAM" id="SignalP"/>
    </source>
</evidence>
<dbReference type="STRING" id="441112.SAMN04488094_101810"/>
<dbReference type="RefSeq" id="WP_177208237.1">
    <property type="nucleotide sequence ID" value="NZ_FOLG01000001.1"/>
</dbReference>
<reference evidence="2 3" key="1">
    <citation type="submission" date="2016-10" db="EMBL/GenBank/DDBJ databases">
        <authorList>
            <person name="de Groot N.N."/>
        </authorList>
    </citation>
    <scope>NUCLEOTIDE SEQUENCE [LARGE SCALE GENOMIC DNA]</scope>
    <source>
        <strain evidence="2 3">DSM 19548</strain>
    </source>
</reference>
<proteinExistence type="predicted"/>
<evidence type="ECO:0000313" key="3">
    <source>
        <dbReference type="Proteomes" id="UP000198728"/>
    </source>
</evidence>
<sequence>MLRWRNAFLLGTTAVCTSILLFQYPTATEAEIVERPTLSFYGTPGLIDMPTATMQPDGQFSATASFRKDAWRSALTFQMTPRLSTTFQYSYTEDLLDPAITDENPDHYDRAFSFSYRFLNEGKYTPAMAVGITDIAGTGFFANEYIVATKHVHPALALSAGIGWGRLGSANSSTRTSDMDIASSTSSFNIDDWFTGPAAYFGGLNWRINDKWTFAAEYSSDNYDLESQNAGFERDSPFNFGLKYRTSPWFDLAFYSLYGSEFGIQGTVTLNPKSPPFPGGREEAPPPVSVRGGNTVNLAAWGLPSHQLQGAPVERLQAAVEKGFDDQGLELVSLDIDGSTAWVKLRNPRYDASPQAIGRASRVLAAILPDQVETFRLTLINAETPTATISIRRSDLEELEFNPDRDWKSYVRASVDDAYSALSFGNYAPPAYPNTNIRLKPYFAPVLFDPDDPFRWYAGAELEAGYTPSPGLILSTSYRLKLAGNRDESTRLSDSVLPHVRSDLPLYDKDGASHIRHLTAEYFYRPGPDLYGRVTAGYLERMFGGVSGEVLWKPVDSPIAYSAELNYVQQRDFEGGFGFQDYDVTMGHASVYYEIGNGYYGQVDAGRYLAGDWGSTVTFSRDFANGWRFGAFATLTDVSSEDFGEGSFDKGIFVNIPLSWLSGEPSRNGFATTIRPVTRDGGAQLQVRNRLYDVVKNDQEPTLRRRWGNFWR</sequence>
<feature type="chain" id="PRO_5011675510" evidence="1">
    <location>
        <begin position="28"/>
        <end position="712"/>
    </location>
</feature>
<dbReference type="AlphaFoldDB" id="A0A1I1ENA5"/>
<dbReference type="InterPro" id="IPR010344">
    <property type="entry name" value="YbjH"/>
</dbReference>
<name>A0A1I1ENA5_9RHOB</name>
<keyword evidence="3" id="KW-1185">Reference proteome</keyword>
<protein>
    <submittedName>
        <fullName evidence="2">Exopolysaccharide biosynthesis protein YbjH</fullName>
    </submittedName>
</protein>
<evidence type="ECO:0000313" key="2">
    <source>
        <dbReference type="EMBL" id="SFB86400.1"/>
    </source>
</evidence>
<dbReference type="Proteomes" id="UP000198728">
    <property type="component" value="Unassembled WGS sequence"/>
</dbReference>